<evidence type="ECO:0000256" key="4">
    <source>
        <dbReference type="RuleBase" id="RU003719"/>
    </source>
</evidence>
<dbReference type="InterPro" id="IPR058205">
    <property type="entry name" value="D-LDH-like"/>
</dbReference>
<reference evidence="8 10" key="2">
    <citation type="submission" date="2023-12" db="EMBL/GenBank/DDBJ databases">
        <title>Hybrid Genome Assemblies of Mycoplasma cynos and Mycoplasma felis isolated from Dogs and Cats with Infectious Respiratory Disease.</title>
        <authorList>
            <person name="Framst I."/>
            <person name="Cai H."/>
            <person name="Ramesh P."/>
            <person name="Maboni G."/>
        </authorList>
    </citation>
    <scope>NUCLEOTIDE SEQUENCE [LARGE SCALE GENOMIC DNA]</scope>
    <source>
        <strain evidence="8 10">30510</strain>
    </source>
</reference>
<dbReference type="PANTHER" id="PTHR43026">
    <property type="entry name" value="2-HYDROXYACID DEHYDROGENASE HOMOLOG 1-RELATED"/>
    <property type="match status" value="1"/>
</dbReference>
<dbReference type="PANTHER" id="PTHR43026:SF1">
    <property type="entry name" value="2-HYDROXYACID DEHYDROGENASE HOMOLOG 1-RELATED"/>
    <property type="match status" value="1"/>
</dbReference>
<dbReference type="Pfam" id="PF00389">
    <property type="entry name" value="2-Hacid_dh"/>
    <property type="match status" value="1"/>
</dbReference>
<dbReference type="InterPro" id="IPR029752">
    <property type="entry name" value="D-isomer_DH_CS1"/>
</dbReference>
<proteinExistence type="inferred from homology"/>
<dbReference type="CDD" id="cd12183">
    <property type="entry name" value="LDH_like_2"/>
    <property type="match status" value="1"/>
</dbReference>
<dbReference type="Proteomes" id="UP001327314">
    <property type="component" value="Chromosome"/>
</dbReference>
<dbReference type="OMA" id="CHSAGYD"/>
<dbReference type="Proteomes" id="UP000289506">
    <property type="component" value="Plasmid 13"/>
</dbReference>
<dbReference type="InterPro" id="IPR006139">
    <property type="entry name" value="D-isomer_2_OHA_DH_cat_dom"/>
</dbReference>
<dbReference type="SUPFAM" id="SSF51735">
    <property type="entry name" value="NAD(P)-binding Rossmann-fold domains"/>
    <property type="match status" value="1"/>
</dbReference>
<evidence type="ECO:0000313" key="9">
    <source>
        <dbReference type="Proteomes" id="UP000289506"/>
    </source>
</evidence>
<dbReference type="EMBL" id="CP141046">
    <property type="protein sequence ID" value="WQQ19788.1"/>
    <property type="molecule type" value="Genomic_DNA"/>
</dbReference>
<keyword evidence="3" id="KW-0520">NAD</keyword>
<gene>
    <name evidence="7" type="primary">ldhA2</name>
    <name evidence="7" type="ORF">NCTC10142_00682</name>
    <name evidence="8" type="ORF">RRG46_02985</name>
</gene>
<evidence type="ECO:0000256" key="1">
    <source>
        <dbReference type="ARBA" id="ARBA00005854"/>
    </source>
</evidence>
<accession>A0A449AIS2</accession>
<dbReference type="PROSITE" id="PS00671">
    <property type="entry name" value="D_2_HYDROXYACID_DH_3"/>
    <property type="match status" value="1"/>
</dbReference>
<organism evidence="7 9">
    <name type="scientific">Mycoplasmopsis cynos</name>
    <dbReference type="NCBI Taxonomy" id="171284"/>
    <lineage>
        <taxon>Bacteria</taxon>
        <taxon>Bacillati</taxon>
        <taxon>Mycoplasmatota</taxon>
        <taxon>Mycoplasmoidales</taxon>
        <taxon>Metamycoplasmataceae</taxon>
        <taxon>Mycoplasmopsis</taxon>
    </lineage>
</organism>
<dbReference type="Pfam" id="PF02826">
    <property type="entry name" value="2-Hacid_dh_C"/>
    <property type="match status" value="1"/>
</dbReference>
<evidence type="ECO:0000259" key="6">
    <source>
        <dbReference type="Pfam" id="PF02826"/>
    </source>
</evidence>
<evidence type="ECO:0000259" key="5">
    <source>
        <dbReference type="Pfam" id="PF00389"/>
    </source>
</evidence>
<dbReference type="EMBL" id="LR214986">
    <property type="protein sequence ID" value="VEU64915.1"/>
    <property type="molecule type" value="Genomic_DNA"/>
</dbReference>
<dbReference type="GO" id="GO:0051287">
    <property type="term" value="F:NAD binding"/>
    <property type="evidence" value="ECO:0007669"/>
    <property type="project" value="InterPro"/>
</dbReference>
<evidence type="ECO:0000256" key="3">
    <source>
        <dbReference type="ARBA" id="ARBA00023027"/>
    </source>
</evidence>
<evidence type="ECO:0000313" key="10">
    <source>
        <dbReference type="Proteomes" id="UP001327314"/>
    </source>
</evidence>
<dbReference type="Gene3D" id="3.40.50.720">
    <property type="entry name" value="NAD(P)-binding Rossmann-like Domain"/>
    <property type="match status" value="2"/>
</dbReference>
<dbReference type="RefSeq" id="WP_015287480.1">
    <property type="nucleotide sequence ID" value="NZ_CP110275.1"/>
</dbReference>
<evidence type="ECO:0000313" key="7">
    <source>
        <dbReference type="EMBL" id="VEU64915.1"/>
    </source>
</evidence>
<dbReference type="PROSITE" id="PS00065">
    <property type="entry name" value="D_2_HYDROXYACID_DH_1"/>
    <property type="match status" value="1"/>
</dbReference>
<dbReference type="SUPFAM" id="SSF52283">
    <property type="entry name" value="Formate/glycerate dehydrogenase catalytic domain-like"/>
    <property type="match status" value="1"/>
</dbReference>
<keyword evidence="7" id="KW-0614">Plasmid</keyword>
<sequence length="345" mass="38445">MKIAFFDAKDYDIKHFNKYNQNKHEITYFKENLNLNTVNLAKGFDAVCGFVNTYGDKVILGVLAKLGVKYWLQRSMGYNKIDIAAANKLGIKVFRVFNYSAESVGEFAFAGLSALNRNLIKANKRVEKYNFSLDGLEGKCIANSTIGVVGSGKIGQTFIKIAKATGAKVLVFDLYAQEHFPSLAEQLGFEYVSLTQLFNESDFISLHCPLLSWSKYLIDKSAIDAMKDGVIIINTARGEILELGAVLEGLKSGKIRGLATDVLEREEGRFYEDVSARMQEIQKMDPQWKELIEMPNVIVTPHQAFLTETALTQIAKTVLKYADEAESGNFDNALVKLENGMVKNG</sequence>
<comment type="similarity">
    <text evidence="1 4">Belongs to the D-isomer specific 2-hydroxyacid dehydrogenase family.</text>
</comment>
<dbReference type="EC" id="1.1.1.28" evidence="7 8"/>
<reference evidence="7 9" key="1">
    <citation type="submission" date="2019-01" db="EMBL/GenBank/DDBJ databases">
        <authorList>
            <consortium name="Pathogen Informatics"/>
        </authorList>
    </citation>
    <scope>NUCLEOTIDE SEQUENCE [LARGE SCALE GENOMIC DNA]</scope>
    <source>
        <strain evidence="7 9">NCTC10142</strain>
        <plasmid evidence="9">13</plasmid>
    </source>
</reference>
<keyword evidence="2 4" id="KW-0560">Oxidoreductase</keyword>
<evidence type="ECO:0000256" key="2">
    <source>
        <dbReference type="ARBA" id="ARBA00023002"/>
    </source>
</evidence>
<name>A0A449AIS2_9BACT</name>
<dbReference type="InterPro" id="IPR036291">
    <property type="entry name" value="NAD(P)-bd_dom_sf"/>
</dbReference>
<dbReference type="GeneID" id="74932189"/>
<protein>
    <submittedName>
        <fullName evidence="8">2-hydroxyacid dehydrogenase</fullName>
    </submittedName>
    <submittedName>
        <fullName evidence="7">D-lactate dehydrogenase</fullName>
        <ecNumber evidence="7 8">1.1.1.28</ecNumber>
    </submittedName>
</protein>
<feature type="domain" description="D-isomer specific 2-hydroxyacid dehydrogenase catalytic" evidence="5">
    <location>
        <begin position="3"/>
        <end position="329"/>
    </location>
</feature>
<feature type="domain" description="D-isomer specific 2-hydroxyacid dehydrogenase NAD-binding" evidence="6">
    <location>
        <begin position="112"/>
        <end position="304"/>
    </location>
</feature>
<evidence type="ECO:0000313" key="8">
    <source>
        <dbReference type="EMBL" id="WQQ19788.1"/>
    </source>
</evidence>
<dbReference type="InterPro" id="IPR029753">
    <property type="entry name" value="D-isomer_DH_CS"/>
</dbReference>
<dbReference type="AlphaFoldDB" id="A0A449AIS2"/>
<dbReference type="GO" id="GO:0008720">
    <property type="term" value="F:D-lactate dehydrogenase (NAD+) activity"/>
    <property type="evidence" value="ECO:0007669"/>
    <property type="project" value="UniProtKB-EC"/>
</dbReference>
<dbReference type="InterPro" id="IPR006140">
    <property type="entry name" value="D-isomer_DH_NAD-bd"/>
</dbReference>
<dbReference type="PROSITE" id="PS00670">
    <property type="entry name" value="D_2_HYDROXYACID_DH_2"/>
    <property type="match status" value="1"/>
</dbReference>
<geneLocation type="plasmid" evidence="7 9">
    <name>13</name>
</geneLocation>